<sequence length="63" mass="6803">MVFNLIAGVLIFGYAAWSIIRYVRKTRQGKCAACSLSESCQSACQDFNGKLGSTILPPSSKQS</sequence>
<keyword evidence="1" id="KW-1133">Transmembrane helix</keyword>
<evidence type="ECO:0000313" key="2">
    <source>
        <dbReference type="EMBL" id="TVX99002.1"/>
    </source>
</evidence>
<organism evidence="2 3">
    <name type="scientific">Paenibacillus cremeus</name>
    <dbReference type="NCBI Taxonomy" id="2163881"/>
    <lineage>
        <taxon>Bacteria</taxon>
        <taxon>Bacillati</taxon>
        <taxon>Bacillota</taxon>
        <taxon>Bacilli</taxon>
        <taxon>Bacillales</taxon>
        <taxon>Paenibacillaceae</taxon>
        <taxon>Paenibacillus</taxon>
    </lineage>
</organism>
<feature type="transmembrane region" description="Helical" evidence="1">
    <location>
        <begin position="6"/>
        <end position="23"/>
    </location>
</feature>
<gene>
    <name evidence="2" type="ORF">FPZ49_34145</name>
</gene>
<dbReference type="OrthoDB" id="2326035at2"/>
<dbReference type="AlphaFoldDB" id="A0A559JGK4"/>
<keyword evidence="1" id="KW-0812">Transmembrane</keyword>
<evidence type="ECO:0000313" key="3">
    <source>
        <dbReference type="Proteomes" id="UP000317036"/>
    </source>
</evidence>
<dbReference type="Pfam" id="PF12669">
    <property type="entry name" value="FeoB_associated"/>
    <property type="match status" value="1"/>
</dbReference>
<dbReference type="RefSeq" id="WP_144855011.1">
    <property type="nucleotide sequence ID" value="NZ_VNJI01000085.1"/>
</dbReference>
<keyword evidence="3" id="KW-1185">Reference proteome</keyword>
<reference evidence="2 3" key="1">
    <citation type="submission" date="2019-07" db="EMBL/GenBank/DDBJ databases">
        <authorList>
            <person name="Kim J."/>
        </authorList>
    </citation>
    <scope>NUCLEOTIDE SEQUENCE [LARGE SCALE GENOMIC DNA]</scope>
    <source>
        <strain evidence="2 3">JC52</strain>
    </source>
</reference>
<accession>A0A559JGK4</accession>
<name>A0A559JGK4_9BACL</name>
<dbReference type="Proteomes" id="UP000317036">
    <property type="component" value="Unassembled WGS sequence"/>
</dbReference>
<proteinExistence type="predicted"/>
<comment type="caution">
    <text evidence="2">The sequence shown here is derived from an EMBL/GenBank/DDBJ whole genome shotgun (WGS) entry which is preliminary data.</text>
</comment>
<keyword evidence="1" id="KW-0472">Membrane</keyword>
<evidence type="ECO:0000256" key="1">
    <source>
        <dbReference type="SAM" id="Phobius"/>
    </source>
</evidence>
<dbReference type="EMBL" id="VNJI01000085">
    <property type="protein sequence ID" value="TVX99002.1"/>
    <property type="molecule type" value="Genomic_DNA"/>
</dbReference>
<protein>
    <submittedName>
        <fullName evidence="2">FeoB-associated Cys-rich membrane protein</fullName>
    </submittedName>
</protein>